<dbReference type="EMBL" id="JABWAB010000001">
    <property type="protein sequence ID" value="KAF6058873.1"/>
    <property type="molecule type" value="Genomic_DNA"/>
</dbReference>
<dbReference type="InterPro" id="IPR029063">
    <property type="entry name" value="SAM-dependent_MTases_sf"/>
</dbReference>
<dbReference type="AlphaFoldDB" id="A0A8X7NSH3"/>
<organism evidence="2 3">
    <name type="scientific">Candida parapsilosis</name>
    <name type="common">Yeast</name>
    <dbReference type="NCBI Taxonomy" id="5480"/>
    <lineage>
        <taxon>Eukaryota</taxon>
        <taxon>Fungi</taxon>
        <taxon>Dikarya</taxon>
        <taxon>Ascomycota</taxon>
        <taxon>Saccharomycotina</taxon>
        <taxon>Pichiomycetes</taxon>
        <taxon>Debaryomycetaceae</taxon>
        <taxon>Candida/Lodderomyces clade</taxon>
        <taxon>Candida</taxon>
    </lineage>
</organism>
<evidence type="ECO:0000259" key="1">
    <source>
        <dbReference type="Pfam" id="PF13847"/>
    </source>
</evidence>
<gene>
    <name evidence="2" type="ORF">FOB60_000455</name>
</gene>
<proteinExistence type="predicted"/>
<feature type="domain" description="Methyltransferase" evidence="1">
    <location>
        <begin position="37"/>
        <end position="159"/>
    </location>
</feature>
<keyword evidence="2" id="KW-0808">Transferase</keyword>
<dbReference type="OrthoDB" id="10017101at2759"/>
<accession>A0A8X7NSH3</accession>
<protein>
    <submittedName>
        <fullName evidence="2">Methyltransferase domain family protein</fullName>
    </submittedName>
</protein>
<evidence type="ECO:0000313" key="3">
    <source>
        <dbReference type="Proteomes" id="UP000590412"/>
    </source>
</evidence>
<dbReference type="CDD" id="cd02440">
    <property type="entry name" value="AdoMet_MTases"/>
    <property type="match status" value="1"/>
</dbReference>
<dbReference type="InterPro" id="IPR025714">
    <property type="entry name" value="Methyltranfer_dom"/>
</dbReference>
<dbReference type="SUPFAM" id="SSF53335">
    <property type="entry name" value="S-adenosyl-L-methionine-dependent methyltransferases"/>
    <property type="match status" value="1"/>
</dbReference>
<dbReference type="GO" id="GO:0032259">
    <property type="term" value="P:methylation"/>
    <property type="evidence" value="ECO:0007669"/>
    <property type="project" value="UniProtKB-KW"/>
</dbReference>
<dbReference type="Pfam" id="PF13847">
    <property type="entry name" value="Methyltransf_31"/>
    <property type="match status" value="1"/>
</dbReference>
<comment type="caution">
    <text evidence="2">The sequence shown here is derived from an EMBL/GenBank/DDBJ whole genome shotgun (WGS) entry which is preliminary data.</text>
</comment>
<sequence length="278" mass="31123">MSNEQAYYGRGFKKSIADTHSWRTVDNSSKFITSVLEPNFKVLDVGSGPGSITIDLAKNYLTAGGSVIGVEPTQELIDTANNLKDSTEPQLNNVEFQIGSIYELPFEDNTFDLVHSHQVVIHLQDPVKGLKELARVTKPGGYVAVKDADLDAIIVSPEKYSILKDYYVQKAKNAISTDTKAGRTLREKAIKAGYEPENITTTQSYWLLADDHSSKKQWAELAINRIKTGGEILFTKDAKKNEEMCNEAIAKWQEWVDDNSSLFNISHFEIVYKKPVDK</sequence>
<keyword evidence="2" id="KW-0489">Methyltransferase</keyword>
<name>A0A8X7NSH3_CANPA</name>
<dbReference type="PANTHER" id="PTHR43591:SF24">
    <property type="entry name" value="2-METHOXY-6-POLYPRENYL-1,4-BENZOQUINOL METHYLASE, MITOCHONDRIAL"/>
    <property type="match status" value="1"/>
</dbReference>
<dbReference type="Proteomes" id="UP000590412">
    <property type="component" value="Unassembled WGS sequence"/>
</dbReference>
<dbReference type="Gene3D" id="3.40.50.150">
    <property type="entry name" value="Vaccinia Virus protein VP39"/>
    <property type="match status" value="1"/>
</dbReference>
<dbReference type="PANTHER" id="PTHR43591">
    <property type="entry name" value="METHYLTRANSFERASE"/>
    <property type="match status" value="1"/>
</dbReference>
<evidence type="ECO:0000313" key="2">
    <source>
        <dbReference type="EMBL" id="KAF6058873.1"/>
    </source>
</evidence>
<reference evidence="2" key="1">
    <citation type="submission" date="2020-03" db="EMBL/GenBank/DDBJ databases">
        <title>FDA dAtabase for Regulatory Grade micrObial Sequences (FDA-ARGOS): Supporting development and validation of Infectious Disease Dx tests.</title>
        <authorList>
            <person name="Campos J."/>
            <person name="Goldberg B."/>
            <person name="Tallon L."/>
            <person name="Sadzewicz L."/>
            <person name="Vavikolanu K."/>
            <person name="Mehta A."/>
            <person name="Aluvathingal J."/>
            <person name="Nadendla S."/>
            <person name="Nandy P."/>
            <person name="Geyer C."/>
            <person name="Yan Y."/>
            <person name="Sichtig H."/>
        </authorList>
    </citation>
    <scope>NUCLEOTIDE SEQUENCE [LARGE SCALE GENOMIC DNA]</scope>
    <source>
        <strain evidence="2">FDAARGOS_652</strain>
    </source>
</reference>
<dbReference type="GO" id="GO:0008168">
    <property type="term" value="F:methyltransferase activity"/>
    <property type="evidence" value="ECO:0007669"/>
    <property type="project" value="UniProtKB-KW"/>
</dbReference>